<name>A0A4P5P5G6_9ENTE</name>
<organism evidence="2 3">
    <name type="scientific">Enterococcus florum</name>
    <dbReference type="NCBI Taxonomy" id="2480627"/>
    <lineage>
        <taxon>Bacteria</taxon>
        <taxon>Bacillati</taxon>
        <taxon>Bacillota</taxon>
        <taxon>Bacilli</taxon>
        <taxon>Lactobacillales</taxon>
        <taxon>Enterococcaceae</taxon>
        <taxon>Enterococcus</taxon>
    </lineage>
</organism>
<evidence type="ECO:0000313" key="2">
    <source>
        <dbReference type="EMBL" id="GCF92930.1"/>
    </source>
</evidence>
<dbReference type="RefSeq" id="WP_146621416.1">
    <property type="nucleotide sequence ID" value="NZ_BJCC01000007.1"/>
</dbReference>
<dbReference type="SUPFAM" id="SSF55136">
    <property type="entry name" value="Probable bacterial effector-binding domain"/>
    <property type="match status" value="1"/>
</dbReference>
<evidence type="ECO:0000259" key="1">
    <source>
        <dbReference type="SMART" id="SM00871"/>
    </source>
</evidence>
<evidence type="ECO:0000313" key="3">
    <source>
        <dbReference type="Proteomes" id="UP000290567"/>
    </source>
</evidence>
<dbReference type="Proteomes" id="UP000290567">
    <property type="component" value="Unassembled WGS sequence"/>
</dbReference>
<comment type="caution">
    <text evidence="2">The sequence shown here is derived from an EMBL/GenBank/DDBJ whole genome shotgun (WGS) entry which is preliminary data.</text>
</comment>
<dbReference type="Gene3D" id="3.20.80.10">
    <property type="entry name" value="Regulatory factor, effector binding domain"/>
    <property type="match status" value="1"/>
</dbReference>
<gene>
    <name evidence="2" type="primary">ycgF</name>
    <name evidence="2" type="ORF">NRIC_08210</name>
</gene>
<dbReference type="OrthoDB" id="9787872at2"/>
<dbReference type="SMART" id="SM00871">
    <property type="entry name" value="AraC_E_bind"/>
    <property type="match status" value="1"/>
</dbReference>
<feature type="domain" description="AraC effector-binding" evidence="1">
    <location>
        <begin position="4"/>
        <end position="159"/>
    </location>
</feature>
<accession>A0A4P5P5G6</accession>
<sequence>MAIKGINRIQLPSFVVIGKEGQGLAEEASSWVALLWDQMNTHFDEISPLINVTEMSQLHLWGLMSDRENWLLPWQTEGRYLAGVQVSAEAAAPIGWTRWEMPAMEYLTVKASAEKIGEATELMLGQVLPLEKVQLAGSVQEHYLPSFAEGEVELFFPIRPLI</sequence>
<reference evidence="3" key="1">
    <citation type="submission" date="2019-02" db="EMBL/GenBank/DDBJ databases">
        <title>Draft genome sequence of Enterococcus sp. Gos25-1.</title>
        <authorList>
            <person name="Tanaka N."/>
            <person name="Shiwa Y."/>
            <person name="Fujita N."/>
        </authorList>
    </citation>
    <scope>NUCLEOTIDE SEQUENCE [LARGE SCALE GENOMIC DNA]</scope>
    <source>
        <strain evidence="3">Gos25-1</strain>
    </source>
</reference>
<dbReference type="EMBL" id="BJCC01000007">
    <property type="protein sequence ID" value="GCF92930.1"/>
    <property type="molecule type" value="Genomic_DNA"/>
</dbReference>
<keyword evidence="3" id="KW-1185">Reference proteome</keyword>
<dbReference type="InterPro" id="IPR011256">
    <property type="entry name" value="Reg_factor_effector_dom_sf"/>
</dbReference>
<protein>
    <submittedName>
        <fullName evidence="2">AraC family transcriptional regulator</fullName>
    </submittedName>
</protein>
<dbReference type="AlphaFoldDB" id="A0A4P5P5G6"/>
<dbReference type="InterPro" id="IPR010499">
    <property type="entry name" value="AraC_E-bd"/>
</dbReference>
<proteinExistence type="predicted"/>